<dbReference type="PANTHER" id="PTHR22883:SF203">
    <property type="entry name" value="PALMITOYLTRANSFERASE"/>
    <property type="match status" value="1"/>
</dbReference>
<comment type="caution">
    <text evidence="9">The sequence shown here is derived from an EMBL/GenBank/DDBJ whole genome shotgun (WGS) entry which is preliminary data.</text>
</comment>
<dbReference type="EMBL" id="CAUYUJ010002230">
    <property type="protein sequence ID" value="CAK0799854.1"/>
    <property type="molecule type" value="Genomic_DNA"/>
</dbReference>
<proteinExistence type="inferred from homology"/>
<evidence type="ECO:0000259" key="8">
    <source>
        <dbReference type="Pfam" id="PF01529"/>
    </source>
</evidence>
<dbReference type="EC" id="2.3.1.225" evidence="7"/>
<evidence type="ECO:0000256" key="3">
    <source>
        <dbReference type="ARBA" id="ARBA00022692"/>
    </source>
</evidence>
<evidence type="ECO:0000313" key="9">
    <source>
        <dbReference type="EMBL" id="CAK0799854.1"/>
    </source>
</evidence>
<name>A0ABN9Q2F3_9DINO</name>
<keyword evidence="4 7" id="KW-1133">Transmembrane helix</keyword>
<keyword evidence="3 7" id="KW-0812">Transmembrane</keyword>
<dbReference type="PANTHER" id="PTHR22883">
    <property type="entry name" value="ZINC FINGER DHHC DOMAIN CONTAINING PROTEIN"/>
    <property type="match status" value="1"/>
</dbReference>
<dbReference type="InterPro" id="IPR039859">
    <property type="entry name" value="PFA4/ZDH16/20/ERF2-like"/>
</dbReference>
<comment type="similarity">
    <text evidence="7">Belongs to the DHHC palmitoyltransferase family.</text>
</comment>
<dbReference type="PROSITE" id="PS50216">
    <property type="entry name" value="DHHC"/>
    <property type="match status" value="1"/>
</dbReference>
<dbReference type="Pfam" id="PF01529">
    <property type="entry name" value="DHHC"/>
    <property type="match status" value="1"/>
</dbReference>
<keyword evidence="2 7" id="KW-0808">Transferase</keyword>
<evidence type="ECO:0000256" key="5">
    <source>
        <dbReference type="ARBA" id="ARBA00023136"/>
    </source>
</evidence>
<evidence type="ECO:0000256" key="6">
    <source>
        <dbReference type="ARBA" id="ARBA00023315"/>
    </source>
</evidence>
<evidence type="ECO:0000256" key="4">
    <source>
        <dbReference type="ARBA" id="ARBA00022989"/>
    </source>
</evidence>
<sequence>MPFSNDENWVRRNGFQWPLHPLQVLAWVIFGGDVMIFLVLCLPFAGSAILIAVLAVGHGASTGGCRGGLGRPHHRLQPAGDPHLGGHRDKLDFEMRDEDGVQPYCSLCNVPSCPRTKHCHACNKCVDVFDHHCMWLNNCIGRANYRSFIATTSSLAVMLVFVLGTCLKIFIECATDIEVFEERVRSVTGLGEAPVEDLF</sequence>
<reference evidence="9" key="1">
    <citation type="submission" date="2023-10" db="EMBL/GenBank/DDBJ databases">
        <authorList>
            <person name="Chen Y."/>
            <person name="Shah S."/>
            <person name="Dougan E. K."/>
            <person name="Thang M."/>
            <person name="Chan C."/>
        </authorList>
    </citation>
    <scope>NUCLEOTIDE SEQUENCE [LARGE SCALE GENOMIC DNA]</scope>
</reference>
<feature type="domain" description="Palmitoyltransferase DHHC" evidence="8">
    <location>
        <begin position="104"/>
        <end position="181"/>
    </location>
</feature>
<gene>
    <name evidence="9" type="ORF">PCOR1329_LOCUS8178</name>
</gene>
<feature type="transmembrane region" description="Helical" evidence="7">
    <location>
        <begin position="24"/>
        <end position="56"/>
    </location>
</feature>
<comment type="subcellular location">
    <subcellularLocation>
        <location evidence="1">Membrane</location>
        <topology evidence="1">Multi-pass membrane protein</topology>
    </subcellularLocation>
</comment>
<keyword evidence="5 7" id="KW-0472">Membrane</keyword>
<keyword evidence="6 7" id="KW-0012">Acyltransferase</keyword>
<dbReference type="InterPro" id="IPR001594">
    <property type="entry name" value="Palmitoyltrfase_DHHC"/>
</dbReference>
<dbReference type="Proteomes" id="UP001189429">
    <property type="component" value="Unassembled WGS sequence"/>
</dbReference>
<comment type="catalytic activity">
    <reaction evidence="7">
        <text>L-cysteinyl-[protein] + hexadecanoyl-CoA = S-hexadecanoyl-L-cysteinyl-[protein] + CoA</text>
        <dbReference type="Rhea" id="RHEA:36683"/>
        <dbReference type="Rhea" id="RHEA-COMP:10131"/>
        <dbReference type="Rhea" id="RHEA-COMP:11032"/>
        <dbReference type="ChEBI" id="CHEBI:29950"/>
        <dbReference type="ChEBI" id="CHEBI:57287"/>
        <dbReference type="ChEBI" id="CHEBI:57379"/>
        <dbReference type="ChEBI" id="CHEBI:74151"/>
        <dbReference type="EC" id="2.3.1.225"/>
    </reaction>
</comment>
<organism evidence="9 10">
    <name type="scientific">Prorocentrum cordatum</name>
    <dbReference type="NCBI Taxonomy" id="2364126"/>
    <lineage>
        <taxon>Eukaryota</taxon>
        <taxon>Sar</taxon>
        <taxon>Alveolata</taxon>
        <taxon>Dinophyceae</taxon>
        <taxon>Prorocentrales</taxon>
        <taxon>Prorocentraceae</taxon>
        <taxon>Prorocentrum</taxon>
    </lineage>
</organism>
<evidence type="ECO:0000256" key="1">
    <source>
        <dbReference type="ARBA" id="ARBA00004141"/>
    </source>
</evidence>
<evidence type="ECO:0000256" key="2">
    <source>
        <dbReference type="ARBA" id="ARBA00022679"/>
    </source>
</evidence>
<feature type="transmembrane region" description="Helical" evidence="7">
    <location>
        <begin position="148"/>
        <end position="171"/>
    </location>
</feature>
<protein>
    <recommendedName>
        <fullName evidence="7">Palmitoyltransferase</fullName>
        <ecNumber evidence="7">2.3.1.225</ecNumber>
    </recommendedName>
</protein>
<evidence type="ECO:0000313" key="10">
    <source>
        <dbReference type="Proteomes" id="UP001189429"/>
    </source>
</evidence>
<accession>A0ABN9Q2F3</accession>
<comment type="domain">
    <text evidence="7">The DHHC domain is required for palmitoyltransferase activity.</text>
</comment>
<keyword evidence="10" id="KW-1185">Reference proteome</keyword>
<evidence type="ECO:0000256" key="7">
    <source>
        <dbReference type="RuleBase" id="RU079119"/>
    </source>
</evidence>